<dbReference type="AlphaFoldDB" id="A0A3P8CSD5"/>
<keyword evidence="2" id="KW-1185">Reference proteome</keyword>
<evidence type="ECO:0000313" key="2">
    <source>
        <dbReference type="Proteomes" id="UP000050761"/>
    </source>
</evidence>
<evidence type="ECO:0000313" key="3">
    <source>
        <dbReference type="WBParaSite" id="HPBE_0001105501-mRNA-1"/>
    </source>
</evidence>
<name>A0A3P8CSD5_HELPZ</name>
<reference evidence="3" key="2">
    <citation type="submission" date="2019-09" db="UniProtKB">
        <authorList>
            <consortium name="WormBaseParasite"/>
        </authorList>
    </citation>
    <scope>IDENTIFICATION</scope>
</reference>
<reference evidence="1 2" key="1">
    <citation type="submission" date="2018-11" db="EMBL/GenBank/DDBJ databases">
        <authorList>
            <consortium name="Pathogen Informatics"/>
        </authorList>
    </citation>
    <scope>NUCLEOTIDE SEQUENCE [LARGE SCALE GENOMIC DNA]</scope>
</reference>
<dbReference type="EMBL" id="UZAH01026969">
    <property type="protein sequence ID" value="VDO87285.1"/>
    <property type="molecule type" value="Genomic_DNA"/>
</dbReference>
<dbReference type="Proteomes" id="UP000050761">
    <property type="component" value="Unassembled WGS sequence"/>
</dbReference>
<dbReference type="WBParaSite" id="HPBE_0001105501-mRNA-1">
    <property type="protein sequence ID" value="HPBE_0001105501-mRNA-1"/>
    <property type="gene ID" value="HPBE_0001105501"/>
</dbReference>
<gene>
    <name evidence="1" type="ORF">HPBE_LOCUS11056</name>
</gene>
<evidence type="ECO:0000313" key="1">
    <source>
        <dbReference type="EMBL" id="VDO87285.1"/>
    </source>
</evidence>
<protein>
    <submittedName>
        <fullName evidence="3">SURF1-like protein</fullName>
    </submittedName>
</protein>
<proteinExistence type="predicted"/>
<organism evidence="1">
    <name type="scientific">Heligmosomoides polygyrus</name>
    <name type="common">Parasitic roundworm</name>
    <dbReference type="NCBI Taxonomy" id="6339"/>
    <lineage>
        <taxon>Eukaryota</taxon>
        <taxon>Metazoa</taxon>
        <taxon>Ecdysozoa</taxon>
        <taxon>Nematoda</taxon>
        <taxon>Chromadorea</taxon>
        <taxon>Rhabditida</taxon>
        <taxon>Rhabditina</taxon>
        <taxon>Rhabditomorpha</taxon>
        <taxon>Strongyloidea</taxon>
        <taxon>Heligmosomidae</taxon>
        <taxon>Heligmosomoides</taxon>
    </lineage>
</organism>
<sequence>MVVGSWVLRSSSSSSVTDVAQSTFELRTHVTDVVQQASVFRRGVTDVAPEVPDSHDVLPVKVGPVMVTGEGWVPDSHDVLPVKTRPSDYEESSVREKPAEVDIFNFTNLT</sequence>
<accession>A0A3P8CSD5</accession>